<dbReference type="Proteomes" id="UP000244811">
    <property type="component" value="Chromosome 2"/>
</dbReference>
<dbReference type="AlphaFoldDB" id="A0A976MEB0"/>
<evidence type="ECO:0000313" key="2">
    <source>
        <dbReference type="EMBL" id="UKK01679.2"/>
    </source>
</evidence>
<protein>
    <recommendedName>
        <fullName evidence="4">Lon N-terminal domain-containing protein</fullName>
    </recommendedName>
</protein>
<dbReference type="InterPro" id="IPR015947">
    <property type="entry name" value="PUA-like_sf"/>
</dbReference>
<reference evidence="2" key="1">
    <citation type="submission" date="2022-07" db="EMBL/GenBank/DDBJ databases">
        <title>Evaluation of T. orientalis genome assembly methods using nanopore sequencing and analysis of variation between genomes.</title>
        <authorList>
            <person name="Yam J."/>
            <person name="Micallef M.L."/>
            <person name="Liu M."/>
            <person name="Djordjevic S.P."/>
            <person name="Bogema D.R."/>
            <person name="Jenkins C."/>
        </authorList>
    </citation>
    <scope>NUCLEOTIDE SEQUENCE</scope>
    <source>
        <strain evidence="2">Goon Nure</strain>
    </source>
</reference>
<feature type="coiled-coil region" evidence="1">
    <location>
        <begin position="356"/>
        <end position="383"/>
    </location>
</feature>
<evidence type="ECO:0008006" key="4">
    <source>
        <dbReference type="Google" id="ProtNLM"/>
    </source>
</evidence>
<dbReference type="EMBL" id="CP056071">
    <property type="protein sequence ID" value="UKK01679.2"/>
    <property type="molecule type" value="Genomic_DNA"/>
</dbReference>
<proteinExistence type="predicted"/>
<dbReference type="SUPFAM" id="SSF88697">
    <property type="entry name" value="PUA domain-like"/>
    <property type="match status" value="1"/>
</dbReference>
<evidence type="ECO:0000313" key="3">
    <source>
        <dbReference type="Proteomes" id="UP000244811"/>
    </source>
</evidence>
<name>A0A976MEB0_THEOR</name>
<gene>
    <name evidence="2" type="ORF">MACK_001032</name>
</gene>
<sequence length="383" mass="44224">MAQFLVFSKHIDEMMFECGICKDKLSFPSNSNLASSLQRTSGKEAENLLNKVANEVEKADLKSKLIKYNLNRIRLPIVGRVMKPETKYLQKIYYILEENNNNMNENKLTDPENQKKRIRELVEPTNITKVFTSPSVTKCVSMFPTLLSSKSPLIPGQESTIVLQEEHREYLVNEIRESNIFGIFVVFVSKYDQGSQKPEILPNATLCEFVDITQMDISGRVTVRGVERFKIGNVISISDAVIQAELSLLRDTEPIRNPQMTEENCRTIEKLYDKCNLLELEYRSLQNNEEDVELIRKRSKFGDKISKLIEHVDIERERNMIYELTGFAGLEYNADVDTKIWACNTNNTENRLEVTIDVLKTKINCLNDMIKEKMNKISNEEKN</sequence>
<organism evidence="2 3">
    <name type="scientific">Theileria orientalis</name>
    <dbReference type="NCBI Taxonomy" id="68886"/>
    <lineage>
        <taxon>Eukaryota</taxon>
        <taxon>Sar</taxon>
        <taxon>Alveolata</taxon>
        <taxon>Apicomplexa</taxon>
        <taxon>Aconoidasida</taxon>
        <taxon>Piroplasmida</taxon>
        <taxon>Theileriidae</taxon>
        <taxon>Theileria</taxon>
    </lineage>
</organism>
<keyword evidence="1" id="KW-0175">Coiled coil</keyword>
<accession>A0A976MEB0</accession>
<evidence type="ECO:0000256" key="1">
    <source>
        <dbReference type="SAM" id="Coils"/>
    </source>
</evidence>